<keyword evidence="3" id="KW-1185">Reference proteome</keyword>
<organism evidence="2 3">
    <name type="scientific">Paraphoma chrysanthemicola</name>
    <dbReference type="NCBI Taxonomy" id="798071"/>
    <lineage>
        <taxon>Eukaryota</taxon>
        <taxon>Fungi</taxon>
        <taxon>Dikarya</taxon>
        <taxon>Ascomycota</taxon>
        <taxon>Pezizomycotina</taxon>
        <taxon>Dothideomycetes</taxon>
        <taxon>Pleosporomycetidae</taxon>
        <taxon>Pleosporales</taxon>
        <taxon>Pleosporineae</taxon>
        <taxon>Phaeosphaeriaceae</taxon>
        <taxon>Paraphoma</taxon>
    </lineage>
</organism>
<dbReference type="Proteomes" id="UP000813461">
    <property type="component" value="Unassembled WGS sequence"/>
</dbReference>
<protein>
    <recommendedName>
        <fullName evidence="1">F-box domain-containing protein</fullName>
    </recommendedName>
</protein>
<sequence length="484" mass="56215">MADLPSEIYLAIFSYLPKGHLVVVVQACRTFAALAKPLLFETLVLHGDRQYTTLYEESDEENDEIEVLYPGRTKTVELGELVTTVDELIASDIARHVKRLKFGPRFYSEGFTPRYRHWITFEMERWEEWEYDQEPGSLEKRRARSEGERMAIEEAERTWHIKIAKQKSKAQENLAALACLLRHMPKLDSIEILPWFLDREGYLTEKPHIMYSCYEEVATQFSIWKTTLTHLTMFSEALLISKNCIKYLRLPLIDPPSLTFDHSLESLFGHLIRLSFDIENPSFMTRNFSQRAPAFLNLIQFASKTLQEIEFGRDPVNTPMPPMQALFLEKLFQRVSCDTKAPELPLVFPMLKSLKLRNMFVDASSLIAFLSQQPHLEFAYFESIDLMNTELKWEDVAAALPASCQKFHVNACGHHSDNPHGRSTYMVSFKASDQILPEVPGWRISEKLLEEEWVRLRRHEIQVIDDSMEPSSESVRAEVLFVRI</sequence>
<dbReference type="AlphaFoldDB" id="A0A8K0R1B4"/>
<feature type="domain" description="F-box" evidence="1">
    <location>
        <begin position="1"/>
        <end position="43"/>
    </location>
</feature>
<dbReference type="Pfam" id="PF12937">
    <property type="entry name" value="F-box-like"/>
    <property type="match status" value="1"/>
</dbReference>
<accession>A0A8K0R1B4</accession>
<dbReference type="SUPFAM" id="SSF81383">
    <property type="entry name" value="F-box domain"/>
    <property type="match status" value="1"/>
</dbReference>
<evidence type="ECO:0000313" key="2">
    <source>
        <dbReference type="EMBL" id="KAH7082474.1"/>
    </source>
</evidence>
<comment type="caution">
    <text evidence="2">The sequence shown here is derived from an EMBL/GenBank/DDBJ whole genome shotgun (WGS) entry which is preliminary data.</text>
</comment>
<dbReference type="InterPro" id="IPR001810">
    <property type="entry name" value="F-box_dom"/>
</dbReference>
<dbReference type="EMBL" id="JAGMVJ010000014">
    <property type="protein sequence ID" value="KAH7082474.1"/>
    <property type="molecule type" value="Genomic_DNA"/>
</dbReference>
<dbReference type="PROSITE" id="PS50181">
    <property type="entry name" value="FBOX"/>
    <property type="match status" value="1"/>
</dbReference>
<name>A0A8K0R1B4_9PLEO</name>
<evidence type="ECO:0000259" key="1">
    <source>
        <dbReference type="PROSITE" id="PS50181"/>
    </source>
</evidence>
<dbReference type="OrthoDB" id="3792523at2759"/>
<proteinExistence type="predicted"/>
<dbReference type="Gene3D" id="1.20.1280.50">
    <property type="match status" value="1"/>
</dbReference>
<evidence type="ECO:0000313" key="3">
    <source>
        <dbReference type="Proteomes" id="UP000813461"/>
    </source>
</evidence>
<dbReference type="InterPro" id="IPR036047">
    <property type="entry name" value="F-box-like_dom_sf"/>
</dbReference>
<reference evidence="2" key="1">
    <citation type="journal article" date="2021" name="Nat. Commun.">
        <title>Genetic determinants of endophytism in the Arabidopsis root mycobiome.</title>
        <authorList>
            <person name="Mesny F."/>
            <person name="Miyauchi S."/>
            <person name="Thiergart T."/>
            <person name="Pickel B."/>
            <person name="Atanasova L."/>
            <person name="Karlsson M."/>
            <person name="Huettel B."/>
            <person name="Barry K.W."/>
            <person name="Haridas S."/>
            <person name="Chen C."/>
            <person name="Bauer D."/>
            <person name="Andreopoulos W."/>
            <person name="Pangilinan J."/>
            <person name="LaButti K."/>
            <person name="Riley R."/>
            <person name="Lipzen A."/>
            <person name="Clum A."/>
            <person name="Drula E."/>
            <person name="Henrissat B."/>
            <person name="Kohler A."/>
            <person name="Grigoriev I.V."/>
            <person name="Martin F.M."/>
            <person name="Hacquard S."/>
        </authorList>
    </citation>
    <scope>NUCLEOTIDE SEQUENCE</scope>
    <source>
        <strain evidence="2">MPI-SDFR-AT-0120</strain>
    </source>
</reference>
<gene>
    <name evidence="2" type="ORF">FB567DRAFT_531333</name>
</gene>